<evidence type="ECO:0000313" key="2">
    <source>
        <dbReference type="Proteomes" id="UP001054837"/>
    </source>
</evidence>
<dbReference type="Proteomes" id="UP001054837">
    <property type="component" value="Unassembled WGS sequence"/>
</dbReference>
<organism evidence="1 2">
    <name type="scientific">Caerostris darwini</name>
    <dbReference type="NCBI Taxonomy" id="1538125"/>
    <lineage>
        <taxon>Eukaryota</taxon>
        <taxon>Metazoa</taxon>
        <taxon>Ecdysozoa</taxon>
        <taxon>Arthropoda</taxon>
        <taxon>Chelicerata</taxon>
        <taxon>Arachnida</taxon>
        <taxon>Araneae</taxon>
        <taxon>Araneomorphae</taxon>
        <taxon>Entelegynae</taxon>
        <taxon>Araneoidea</taxon>
        <taxon>Araneidae</taxon>
        <taxon>Caerostris</taxon>
    </lineage>
</organism>
<comment type="caution">
    <text evidence="1">The sequence shown here is derived from an EMBL/GenBank/DDBJ whole genome shotgun (WGS) entry which is preliminary data.</text>
</comment>
<evidence type="ECO:0000313" key="1">
    <source>
        <dbReference type="EMBL" id="GIY37462.1"/>
    </source>
</evidence>
<protein>
    <submittedName>
        <fullName evidence="1">Uncharacterized protein</fullName>
    </submittedName>
</protein>
<accession>A0AAV4SVQ3</accession>
<name>A0AAV4SVQ3_9ARAC</name>
<sequence>MEQNTASMDALLDELLPPEGLLGGIPSNANDTMTVALSYYKNIVTLADKKDIRTETRAAFRENAMGLITLFATQTVQMAQLQGRLMELEKAKATEESSLLVHMEEKFIAFEKTFNERLSSSKPSHPNETNFNYKPSFSAVVKSAPANPQ</sequence>
<dbReference type="EMBL" id="BPLQ01008450">
    <property type="protein sequence ID" value="GIY37462.1"/>
    <property type="molecule type" value="Genomic_DNA"/>
</dbReference>
<reference evidence="1 2" key="1">
    <citation type="submission" date="2021-06" db="EMBL/GenBank/DDBJ databases">
        <title>Caerostris darwini draft genome.</title>
        <authorList>
            <person name="Kono N."/>
            <person name="Arakawa K."/>
        </authorList>
    </citation>
    <scope>NUCLEOTIDE SEQUENCE [LARGE SCALE GENOMIC DNA]</scope>
</reference>
<proteinExistence type="predicted"/>
<dbReference type="AlphaFoldDB" id="A0AAV4SVQ3"/>
<keyword evidence="2" id="KW-1185">Reference proteome</keyword>
<gene>
    <name evidence="1" type="ORF">CDAR_458921</name>
</gene>